<evidence type="ECO:0000313" key="2">
    <source>
        <dbReference type="EMBL" id="MFC4700528.1"/>
    </source>
</evidence>
<evidence type="ECO:0008006" key="4">
    <source>
        <dbReference type="Google" id="ProtNLM"/>
    </source>
</evidence>
<organism evidence="2 3">
    <name type="scientific">Glaciecola siphonariae</name>
    <dbReference type="NCBI Taxonomy" id="521012"/>
    <lineage>
        <taxon>Bacteria</taxon>
        <taxon>Pseudomonadati</taxon>
        <taxon>Pseudomonadota</taxon>
        <taxon>Gammaproteobacteria</taxon>
        <taxon>Alteromonadales</taxon>
        <taxon>Alteromonadaceae</taxon>
        <taxon>Glaciecola</taxon>
    </lineage>
</organism>
<sequence length="304" mass="33672">MAVSTNTYERACNGAYTRTFARTYALFFRQNHDRAHPWGIGVVLCFTLMLMNIAPVGASAKCAAANPSSVSDVYECVATASVSLHNNVNPFINTQKAQCLNLKMVYANVLQQHGVARDKVNEKLPTCEVFAKVLLDLNGEPPFWQSCLGYDGSAEHMVKCLTGMATQANSKHKRQLQMLNNCGVAGMMYESILLSLDDTNSMSMPSNYKRPDCDTFLAKLEASQDSVEASPCADFSENNINAHARRCLLSDQRIKQMSPTLTCQTMRQLYQSKLIQTYGKIPEGFRLLACSVLNPIIEEAQALR</sequence>
<gene>
    <name evidence="2" type="ORF">ACFO4O_10185</name>
</gene>
<evidence type="ECO:0000256" key="1">
    <source>
        <dbReference type="SAM" id="Phobius"/>
    </source>
</evidence>
<comment type="caution">
    <text evidence="2">The sequence shown here is derived from an EMBL/GenBank/DDBJ whole genome shotgun (WGS) entry which is preliminary data.</text>
</comment>
<keyword evidence="1" id="KW-1133">Transmembrane helix</keyword>
<accession>A0ABV9LX11</accession>
<reference evidence="3" key="1">
    <citation type="journal article" date="2019" name="Int. J. Syst. Evol. Microbiol.">
        <title>The Global Catalogue of Microorganisms (GCM) 10K type strain sequencing project: providing services to taxonomists for standard genome sequencing and annotation.</title>
        <authorList>
            <consortium name="The Broad Institute Genomics Platform"/>
            <consortium name="The Broad Institute Genome Sequencing Center for Infectious Disease"/>
            <person name="Wu L."/>
            <person name="Ma J."/>
        </authorList>
    </citation>
    <scope>NUCLEOTIDE SEQUENCE [LARGE SCALE GENOMIC DNA]</scope>
    <source>
        <strain evidence="3">KACC 12507</strain>
    </source>
</reference>
<dbReference type="RefSeq" id="WP_382408009.1">
    <property type="nucleotide sequence ID" value="NZ_JBHSGU010000002.1"/>
</dbReference>
<name>A0ABV9LX11_9ALTE</name>
<dbReference type="EMBL" id="JBHSGU010000002">
    <property type="protein sequence ID" value="MFC4700528.1"/>
    <property type="molecule type" value="Genomic_DNA"/>
</dbReference>
<dbReference type="Proteomes" id="UP001595897">
    <property type="component" value="Unassembled WGS sequence"/>
</dbReference>
<feature type="transmembrane region" description="Helical" evidence="1">
    <location>
        <begin position="38"/>
        <end position="58"/>
    </location>
</feature>
<keyword evidence="1" id="KW-0812">Transmembrane</keyword>
<keyword evidence="1" id="KW-0472">Membrane</keyword>
<protein>
    <recommendedName>
        <fullName evidence="4">Secreted protein</fullName>
    </recommendedName>
</protein>
<evidence type="ECO:0000313" key="3">
    <source>
        <dbReference type="Proteomes" id="UP001595897"/>
    </source>
</evidence>
<keyword evidence="3" id="KW-1185">Reference proteome</keyword>
<proteinExistence type="predicted"/>